<dbReference type="Gene3D" id="2.60.40.1120">
    <property type="entry name" value="Carboxypeptidase-like, regulatory domain"/>
    <property type="match status" value="2"/>
</dbReference>
<keyword evidence="2" id="KW-0325">Glycoprotein</keyword>
<reference evidence="5" key="1">
    <citation type="submission" date="2020-11" db="EMBL/GenBank/DDBJ databases">
        <authorList>
            <person name="Tran Van P."/>
        </authorList>
    </citation>
    <scope>NUCLEOTIDE SEQUENCE</scope>
</reference>
<dbReference type="GO" id="GO:0004181">
    <property type="term" value="F:metallocarboxypeptidase activity"/>
    <property type="evidence" value="ECO:0007669"/>
    <property type="project" value="InterPro"/>
</dbReference>
<dbReference type="SUPFAM" id="SSF49464">
    <property type="entry name" value="Carboxypeptidase regulatory domain-like"/>
    <property type="match status" value="1"/>
</dbReference>
<dbReference type="OrthoDB" id="10249045at2759"/>
<evidence type="ECO:0000256" key="2">
    <source>
        <dbReference type="ARBA" id="ARBA00023180"/>
    </source>
</evidence>
<organism evidence="5">
    <name type="scientific">Medioppia subpectinata</name>
    <dbReference type="NCBI Taxonomy" id="1979941"/>
    <lineage>
        <taxon>Eukaryota</taxon>
        <taxon>Metazoa</taxon>
        <taxon>Ecdysozoa</taxon>
        <taxon>Arthropoda</taxon>
        <taxon>Chelicerata</taxon>
        <taxon>Arachnida</taxon>
        <taxon>Acari</taxon>
        <taxon>Acariformes</taxon>
        <taxon>Sarcoptiformes</taxon>
        <taxon>Oribatida</taxon>
        <taxon>Brachypylina</taxon>
        <taxon>Oppioidea</taxon>
        <taxon>Oppiidae</taxon>
        <taxon>Medioppia</taxon>
    </lineage>
</organism>
<dbReference type="GO" id="GO:0006518">
    <property type="term" value="P:peptide metabolic process"/>
    <property type="evidence" value="ECO:0007669"/>
    <property type="project" value="TreeGrafter"/>
</dbReference>
<dbReference type="PROSITE" id="PS52035">
    <property type="entry name" value="PEPTIDASE_M14"/>
    <property type="match status" value="2"/>
</dbReference>
<dbReference type="EMBL" id="CAJPIZ010001136">
    <property type="protein sequence ID" value="CAG2102942.1"/>
    <property type="molecule type" value="Genomic_DNA"/>
</dbReference>
<keyword evidence="6" id="KW-1185">Reference proteome</keyword>
<evidence type="ECO:0000313" key="6">
    <source>
        <dbReference type="Proteomes" id="UP000759131"/>
    </source>
</evidence>
<feature type="domain" description="Peptidase M14" evidence="4">
    <location>
        <begin position="209"/>
        <end position="431"/>
    </location>
</feature>
<dbReference type="SUPFAM" id="SSF53187">
    <property type="entry name" value="Zn-dependent exopeptidases"/>
    <property type="match status" value="3"/>
</dbReference>
<name>A0A7R9KGF7_9ACAR</name>
<dbReference type="InterPro" id="IPR000834">
    <property type="entry name" value="Peptidase_M14"/>
</dbReference>
<accession>A0A7R9KGF7</accession>
<feature type="active site" description="Proton donor/acceptor" evidence="3">
    <location>
        <position position="401"/>
    </location>
</feature>
<evidence type="ECO:0000259" key="4">
    <source>
        <dbReference type="PROSITE" id="PS52035"/>
    </source>
</evidence>
<dbReference type="SMART" id="SM00631">
    <property type="entry name" value="Zn_pept"/>
    <property type="match status" value="1"/>
</dbReference>
<dbReference type="Pfam" id="PF13620">
    <property type="entry name" value="CarboxypepD_reg"/>
    <property type="match status" value="2"/>
</dbReference>
<dbReference type="PRINTS" id="PR00765">
    <property type="entry name" value="CRBOXYPTASEA"/>
</dbReference>
<proteinExistence type="inferred from homology"/>
<dbReference type="CDD" id="cd11308">
    <property type="entry name" value="Peptidase_M14NE-CP-C_like"/>
    <property type="match status" value="2"/>
</dbReference>
<dbReference type="Gene3D" id="3.40.630.10">
    <property type="entry name" value="Zn peptidases"/>
    <property type="match status" value="3"/>
</dbReference>
<dbReference type="GO" id="GO:0016485">
    <property type="term" value="P:protein processing"/>
    <property type="evidence" value="ECO:0007669"/>
    <property type="project" value="TreeGrafter"/>
</dbReference>
<dbReference type="Pfam" id="PF00246">
    <property type="entry name" value="Peptidase_M14"/>
    <property type="match status" value="3"/>
</dbReference>
<evidence type="ECO:0000256" key="3">
    <source>
        <dbReference type="PROSITE-ProRule" id="PRU01379"/>
    </source>
</evidence>
<dbReference type="GO" id="GO:0005615">
    <property type="term" value="C:extracellular space"/>
    <property type="evidence" value="ECO:0007669"/>
    <property type="project" value="TreeGrafter"/>
</dbReference>
<sequence>MFGGMQDFNYIHSNCFEITLELSCCKYPKETELQKEWLNNKESLLSYIEMVQMGVKGLVKDSVTGKAIEGATFKIDSIDHNVVTTNRGEYWRLALPGVYQMTASAVGYESLTKKDVVIKNTTAGTPLVLDFQLNPIGGQRYPSVNSPDAVPVVVDNHKSSQSSSSTPTASLTASTVGVATEGQHWAERWNQSVHNMTSKYDFRTKTEYKHHNYTDLKDYMQRLNAKYPHLTRLYSIGQSVESRDLMVLEIGITPGVHRPGVPEFKYVANMHGNEVIGRELLLLFSKYLLENYGIEPRITRLVNSTRIHLMPTYLGLPMLFSDEPLTLSLMPAPLRVFHLELALKGLNHATMHLGKSCPADCGIMNENFAYGITNGANWYALYGGMQDWNYLHTNCFELTLELGCRKYPYETDIEMFWNQNKRSLITFAEEVHKGVKGFVVDTEGHPVANATIRVEGIGHDVRSAADGDYWRLLIPGVYRITVFKKGFGSQTQSVIVTDGLAAQLNYTLESGFDRWSEKYDFGIGDNLVADTYMDNKRLHETLEQLATNNSNIVKIFSNRAPNRDTQEVKNFHRLKLRCRPPLAGLQHE</sequence>
<dbReference type="InterPro" id="IPR008969">
    <property type="entry name" value="CarboxyPept-like_regulatory"/>
</dbReference>
<feature type="active site" description="Proton donor/acceptor" evidence="3">
    <location>
        <position position="21"/>
    </location>
</feature>
<evidence type="ECO:0000313" key="5">
    <source>
        <dbReference type="EMBL" id="CAD7622512.1"/>
    </source>
</evidence>
<dbReference type="AlphaFoldDB" id="A0A7R9KGF7"/>
<evidence type="ECO:0000256" key="1">
    <source>
        <dbReference type="ARBA" id="ARBA00005988"/>
    </source>
</evidence>
<comment type="similarity">
    <text evidence="1 3">Belongs to the peptidase M14 family.</text>
</comment>
<gene>
    <name evidence="5" type="ORF">OSB1V03_LOCUS2975</name>
</gene>
<protein>
    <recommendedName>
        <fullName evidence="4">Peptidase M14 domain-containing protein</fullName>
    </recommendedName>
</protein>
<dbReference type="EMBL" id="OC855711">
    <property type="protein sequence ID" value="CAD7622512.1"/>
    <property type="molecule type" value="Genomic_DNA"/>
</dbReference>
<feature type="domain" description="Peptidase M14" evidence="4">
    <location>
        <begin position="1"/>
        <end position="51"/>
    </location>
</feature>
<dbReference type="Proteomes" id="UP000759131">
    <property type="component" value="Unassembled WGS sequence"/>
</dbReference>
<dbReference type="PANTHER" id="PTHR11532">
    <property type="entry name" value="PROTEASE M14 CARBOXYPEPTIDASE"/>
    <property type="match status" value="1"/>
</dbReference>
<dbReference type="InterPro" id="IPR050753">
    <property type="entry name" value="Peptidase_M14_domain"/>
</dbReference>
<dbReference type="PANTHER" id="PTHR11532:SF62">
    <property type="entry name" value="CARBOXYPEPTIDASE D"/>
    <property type="match status" value="1"/>
</dbReference>
<dbReference type="GO" id="GO:0008270">
    <property type="term" value="F:zinc ion binding"/>
    <property type="evidence" value="ECO:0007669"/>
    <property type="project" value="InterPro"/>
</dbReference>
<dbReference type="PROSITE" id="PS00132">
    <property type="entry name" value="CARBOXYPEPT_ZN_1"/>
    <property type="match status" value="1"/>
</dbReference>
<dbReference type="FunFam" id="2.60.40.1120:FF:000004">
    <property type="entry name" value="Carboxypeptidase E"/>
    <property type="match status" value="1"/>
</dbReference>
<dbReference type="InterPro" id="IPR057246">
    <property type="entry name" value="CARBOXYPEPT_ZN_1"/>
</dbReference>